<evidence type="ECO:0000256" key="4">
    <source>
        <dbReference type="ARBA" id="ARBA00022741"/>
    </source>
</evidence>
<evidence type="ECO:0000313" key="10">
    <source>
        <dbReference type="EMBL" id="MDC3423362.1"/>
    </source>
</evidence>
<evidence type="ECO:0000256" key="3">
    <source>
        <dbReference type="ARBA" id="ARBA00022475"/>
    </source>
</evidence>
<name>A0A9X3WP62_9BACI</name>
<dbReference type="EMBL" id="JAMQKB010000001">
    <property type="protein sequence ID" value="MDC3423362.1"/>
    <property type="molecule type" value="Genomic_DNA"/>
</dbReference>
<keyword evidence="8" id="KW-0472">Membrane</keyword>
<dbReference type="InterPro" id="IPR003593">
    <property type="entry name" value="AAA+_ATPase"/>
</dbReference>
<evidence type="ECO:0000256" key="8">
    <source>
        <dbReference type="ARBA" id="ARBA00023136"/>
    </source>
</evidence>
<dbReference type="FunFam" id="3.40.50.300:FF:000056">
    <property type="entry name" value="Cell division ATP-binding protein FtsE"/>
    <property type="match status" value="1"/>
</dbReference>
<dbReference type="GO" id="GO:0005524">
    <property type="term" value="F:ATP binding"/>
    <property type="evidence" value="ECO:0007669"/>
    <property type="project" value="UniProtKB-KW"/>
</dbReference>
<evidence type="ECO:0000256" key="7">
    <source>
        <dbReference type="ARBA" id="ARBA00022970"/>
    </source>
</evidence>
<feature type="domain" description="ABC transporter" evidence="9">
    <location>
        <begin position="2"/>
        <end position="241"/>
    </location>
</feature>
<dbReference type="InterPro" id="IPR027417">
    <property type="entry name" value="P-loop_NTPase"/>
</dbReference>
<keyword evidence="11" id="KW-1185">Reference proteome</keyword>
<dbReference type="Gene3D" id="3.30.70.260">
    <property type="match status" value="1"/>
</dbReference>
<dbReference type="SUPFAM" id="SSF55021">
    <property type="entry name" value="ACT-like"/>
    <property type="match status" value="1"/>
</dbReference>
<protein>
    <submittedName>
        <fullName evidence="10">Methionine ABC transporter ATP-binding protein</fullName>
    </submittedName>
</protein>
<dbReference type="GO" id="GO:0016887">
    <property type="term" value="F:ATP hydrolysis activity"/>
    <property type="evidence" value="ECO:0007669"/>
    <property type="project" value="InterPro"/>
</dbReference>
<gene>
    <name evidence="10" type="ORF">NC797_02425</name>
</gene>
<keyword evidence="4" id="KW-0547">Nucleotide-binding</keyword>
<dbReference type="AlphaFoldDB" id="A0A9X3WP62"/>
<comment type="caution">
    <text evidence="10">The sequence shown here is derived from an EMBL/GenBank/DDBJ whole genome shotgun (WGS) entry which is preliminary data.</text>
</comment>
<dbReference type="Gene3D" id="3.40.50.300">
    <property type="entry name" value="P-loop containing nucleotide triphosphate hydrolases"/>
    <property type="match status" value="1"/>
</dbReference>
<dbReference type="InterPro" id="IPR041701">
    <property type="entry name" value="MetN_ABC"/>
</dbReference>
<dbReference type="PANTHER" id="PTHR43166">
    <property type="entry name" value="AMINO ACID IMPORT ATP-BINDING PROTEIN"/>
    <property type="match status" value="1"/>
</dbReference>
<dbReference type="SMART" id="SM00930">
    <property type="entry name" value="NIL"/>
    <property type="match status" value="1"/>
</dbReference>
<dbReference type="PANTHER" id="PTHR43166:SF30">
    <property type="entry name" value="METHIONINE IMPORT ATP-BINDING PROTEIN METN"/>
    <property type="match status" value="1"/>
</dbReference>
<dbReference type="InterPro" id="IPR050086">
    <property type="entry name" value="MetN_ABC_transporter-like"/>
</dbReference>
<sequence>MIRFEGVSKQFQINDQVIQAIDNVDLTVEKGEIYGVIGFSGAGKSTLIRCVNLLETPSSGKVWVNDQDIQSLSKENLREMRRKIGMIFQHFHLLESKTVFDNIGFPLSLAGEPKSKINKKVKELLDFVGLSDKANHYPDQLSGGQKQRVGIARALSTSPEILLCDEATSALDPQTTQSILDLLKRIQKEYNITILMITHEMQVIREICDRVAVMELGKIIEEGTIFDVFSNPQHVTTRNFVKTVMNDEIPSSIIRMIESKEGTKHIYRLLFEGNFAGDPILSMASKNHDVHTNILFGQITELQGKPFGNLIVEFRGEDSDIHKALEYIRETVGVKELNIDGC</sequence>
<evidence type="ECO:0000256" key="5">
    <source>
        <dbReference type="ARBA" id="ARBA00022840"/>
    </source>
</evidence>
<dbReference type="InterPro" id="IPR045865">
    <property type="entry name" value="ACT-like_dom_sf"/>
</dbReference>
<dbReference type="InterPro" id="IPR018449">
    <property type="entry name" value="NIL_domain"/>
</dbReference>
<dbReference type="Proteomes" id="UP001145050">
    <property type="component" value="Unassembled WGS sequence"/>
</dbReference>
<organism evidence="10 11">
    <name type="scientific">Terrihalobacillus insolitus</name>
    <dbReference type="NCBI Taxonomy" id="2950438"/>
    <lineage>
        <taxon>Bacteria</taxon>
        <taxon>Bacillati</taxon>
        <taxon>Bacillota</taxon>
        <taxon>Bacilli</taxon>
        <taxon>Bacillales</taxon>
        <taxon>Bacillaceae</taxon>
        <taxon>Terrihalobacillus</taxon>
    </lineage>
</organism>
<accession>A0A9X3WP62</accession>
<dbReference type="GO" id="GO:0006865">
    <property type="term" value="P:amino acid transport"/>
    <property type="evidence" value="ECO:0007669"/>
    <property type="project" value="UniProtKB-KW"/>
</dbReference>
<keyword evidence="5 10" id="KW-0067">ATP-binding</keyword>
<keyword evidence="2" id="KW-0813">Transport</keyword>
<keyword evidence="3" id="KW-1003">Cell membrane</keyword>
<dbReference type="PROSITE" id="PS00211">
    <property type="entry name" value="ABC_TRANSPORTER_1"/>
    <property type="match status" value="1"/>
</dbReference>
<keyword evidence="7" id="KW-0029">Amino-acid transport</keyword>
<dbReference type="RefSeq" id="WP_272435046.1">
    <property type="nucleotide sequence ID" value="NZ_JAMQKB010000001.1"/>
</dbReference>
<keyword evidence="6" id="KW-1278">Translocase</keyword>
<evidence type="ECO:0000313" key="11">
    <source>
        <dbReference type="Proteomes" id="UP001145050"/>
    </source>
</evidence>
<dbReference type="Pfam" id="PF09383">
    <property type="entry name" value="NIL"/>
    <property type="match status" value="1"/>
</dbReference>
<dbReference type="CDD" id="cd03258">
    <property type="entry name" value="ABC_MetN_methionine_transporter"/>
    <property type="match status" value="1"/>
</dbReference>
<evidence type="ECO:0000256" key="2">
    <source>
        <dbReference type="ARBA" id="ARBA00022448"/>
    </source>
</evidence>
<comment type="similarity">
    <text evidence="1">Belongs to the ABC transporter superfamily.</text>
</comment>
<evidence type="ECO:0000256" key="1">
    <source>
        <dbReference type="ARBA" id="ARBA00005417"/>
    </source>
</evidence>
<dbReference type="PROSITE" id="PS50893">
    <property type="entry name" value="ABC_TRANSPORTER_2"/>
    <property type="match status" value="1"/>
</dbReference>
<proteinExistence type="inferred from homology"/>
<dbReference type="Pfam" id="PF00005">
    <property type="entry name" value="ABC_tran"/>
    <property type="match status" value="1"/>
</dbReference>
<reference evidence="10" key="1">
    <citation type="submission" date="2022-06" db="EMBL/GenBank/DDBJ databases">
        <title>Aquibacillus sp. a new bacterium isolated from soil saline samples.</title>
        <authorList>
            <person name="Galisteo C."/>
            <person name="De La Haba R."/>
            <person name="Sanchez-Porro C."/>
            <person name="Ventosa A."/>
        </authorList>
    </citation>
    <scope>NUCLEOTIDE SEQUENCE</scope>
    <source>
        <strain evidence="10">3ASR75-11</strain>
    </source>
</reference>
<dbReference type="InterPro" id="IPR003439">
    <property type="entry name" value="ABC_transporter-like_ATP-bd"/>
</dbReference>
<dbReference type="SUPFAM" id="SSF52540">
    <property type="entry name" value="P-loop containing nucleoside triphosphate hydrolases"/>
    <property type="match status" value="1"/>
</dbReference>
<evidence type="ECO:0000259" key="9">
    <source>
        <dbReference type="PROSITE" id="PS50893"/>
    </source>
</evidence>
<dbReference type="InterPro" id="IPR017871">
    <property type="entry name" value="ABC_transporter-like_CS"/>
</dbReference>
<dbReference type="GO" id="GO:0005886">
    <property type="term" value="C:plasma membrane"/>
    <property type="evidence" value="ECO:0007669"/>
    <property type="project" value="UniProtKB-ARBA"/>
</dbReference>
<evidence type="ECO:0000256" key="6">
    <source>
        <dbReference type="ARBA" id="ARBA00022967"/>
    </source>
</evidence>
<dbReference type="SMART" id="SM00382">
    <property type="entry name" value="AAA"/>
    <property type="match status" value="1"/>
</dbReference>